<gene>
    <name evidence="2" type="ORF">THIOM_004290</name>
</gene>
<sequence>MIKTVTLFLATNIAVLIVLSFTLQIFGITHMGSLLIMALIIGMGGAFISLA</sequence>
<evidence type="ECO:0000313" key="3">
    <source>
        <dbReference type="Proteomes" id="UP000076962"/>
    </source>
</evidence>
<keyword evidence="1" id="KW-0812">Transmembrane</keyword>
<name>A0A176RWF1_9GAMM</name>
<accession>A0A176RWF1</accession>
<reference evidence="2 3" key="1">
    <citation type="submission" date="2016-05" db="EMBL/GenBank/DDBJ databases">
        <title>Single-cell genome of chain-forming Candidatus Thiomargarita nelsonii and comparison to other large sulfur-oxidizing bacteria.</title>
        <authorList>
            <person name="Winkel M."/>
            <person name="Salman V."/>
            <person name="Woyke T."/>
            <person name="Schulz-Vogt H."/>
            <person name="Richter M."/>
            <person name="Flood B."/>
            <person name="Bailey J."/>
            <person name="Amann R."/>
            <person name="Mussmann M."/>
        </authorList>
    </citation>
    <scope>NUCLEOTIDE SEQUENCE [LARGE SCALE GENOMIC DNA]</scope>
    <source>
        <strain evidence="2 3">THI036</strain>
    </source>
</reference>
<keyword evidence="1" id="KW-0472">Membrane</keyword>
<dbReference type="EMBL" id="LUTY01002574">
    <property type="protein sequence ID" value="OAD20028.1"/>
    <property type="molecule type" value="Genomic_DNA"/>
</dbReference>
<feature type="transmembrane region" description="Helical" evidence="1">
    <location>
        <begin position="32"/>
        <end position="50"/>
    </location>
</feature>
<comment type="caution">
    <text evidence="2">The sequence shown here is derived from an EMBL/GenBank/DDBJ whole genome shotgun (WGS) entry which is preliminary data.</text>
</comment>
<feature type="transmembrane region" description="Helical" evidence="1">
    <location>
        <begin position="7"/>
        <end position="26"/>
    </location>
</feature>
<keyword evidence="3" id="KW-1185">Reference proteome</keyword>
<organism evidence="2 3">
    <name type="scientific">Candidatus Thiomargarita nelsonii</name>
    <dbReference type="NCBI Taxonomy" id="1003181"/>
    <lineage>
        <taxon>Bacteria</taxon>
        <taxon>Pseudomonadati</taxon>
        <taxon>Pseudomonadota</taxon>
        <taxon>Gammaproteobacteria</taxon>
        <taxon>Thiotrichales</taxon>
        <taxon>Thiotrichaceae</taxon>
        <taxon>Thiomargarita</taxon>
    </lineage>
</organism>
<keyword evidence="1" id="KW-1133">Transmembrane helix</keyword>
<evidence type="ECO:0000256" key="1">
    <source>
        <dbReference type="SAM" id="Phobius"/>
    </source>
</evidence>
<dbReference type="AlphaFoldDB" id="A0A176RWF1"/>
<dbReference type="Proteomes" id="UP000076962">
    <property type="component" value="Unassembled WGS sequence"/>
</dbReference>
<proteinExistence type="predicted"/>
<evidence type="ECO:0000313" key="2">
    <source>
        <dbReference type="EMBL" id="OAD20028.1"/>
    </source>
</evidence>
<feature type="non-terminal residue" evidence="2">
    <location>
        <position position="51"/>
    </location>
</feature>
<protein>
    <submittedName>
        <fullName evidence="2">Peptidase family M48</fullName>
    </submittedName>
</protein>